<sequence>MKRLALLLFLVPALAQGLVLPFEGPRGYQLAQAFALGLQAPPPTLPALLLPEPPWRQGYELVGGLYTKAGAALAREITGADWVLLGREEERGLRVFLAKGEGVEEGLFPTPGLAWLWLQGKGLAPRYSPLPEPLLPEERLRALAQGEDPDPLHRSALDLKEGRGSGLLEGLLPGRLLLLWQGRPPAAYEALDLLAQGKKEEALRAAEGLEKGGLLDRLTAHLLYRALEDGRWKGSARALAEAYPYLAFAWEEVSFAAFEEGRGEEAREALLKALKLRPDHWLYWTNLGWAHYLTGDLPRAILASERAVRLAPNATAYYNLGLFRAIYGDFLGAKAAYDRALRLDEGEDVEAALKDLEEREEPLALFFRAYLSERAGLEAKALYRAFLEAHPRHPAAPLAQRALKRLEGDGVALTLLRLVLIPGDRDARPFRAGEAIFPEVRLEGSPFLPKGELRVALLAPEGPAAEEAKPLGFPPLTTALVETGPAVTPKAPGRYTLEVRYGPARASLPLEVGPPSLARKLYALGLLPKDLSGRDLLTPEEALGERGEVLLLERTAEALREAAPLATSERLRSPLKGGPFAGKSVQELLREATPELARAFYEKVVEAPELLGDQDAVNAFVNWVLESVTP</sequence>
<keyword evidence="1" id="KW-0802">TPR repeat</keyword>
<dbReference type="PATRIC" id="fig|751945.3.peg.710"/>
<dbReference type="Gene3D" id="1.25.40.10">
    <property type="entry name" value="Tetratricopeptide repeat domain"/>
    <property type="match status" value="1"/>
</dbReference>
<dbReference type="InterPro" id="IPR019734">
    <property type="entry name" value="TPR_rpt"/>
</dbReference>
<dbReference type="eggNOG" id="COG0457">
    <property type="taxonomic scope" value="Bacteria"/>
</dbReference>
<dbReference type="AlphaFoldDB" id="K7R4I4"/>
<dbReference type="SUPFAM" id="SSF48452">
    <property type="entry name" value="TPR-like"/>
    <property type="match status" value="1"/>
</dbReference>
<dbReference type="EMBL" id="CP003249">
    <property type="protein sequence ID" value="AFV75784.1"/>
    <property type="molecule type" value="Genomic_DNA"/>
</dbReference>
<gene>
    <name evidence="2" type="ORF">Theos_0724</name>
</gene>
<reference evidence="2 3" key="1">
    <citation type="journal article" date="2013" name="Genome Announc.">
        <title>Whole Genome Sequencing of Thermus oshimai JL-2 and Thermus thermophilus JL-18, Incomplete Denitrifiers from the United States Great Basin.</title>
        <authorList>
            <person name="Murugapiran S.K."/>
            <person name="Huntemann M."/>
            <person name="Wei C.L."/>
            <person name="Han J."/>
            <person name="Detter J.C."/>
            <person name="Han C.S."/>
            <person name="Erkkila T.H."/>
            <person name="Teshima H."/>
            <person name="Chen A."/>
            <person name="Kyrpides N."/>
            <person name="Mavrommatis K."/>
            <person name="Markowitz V."/>
            <person name="Szeto E."/>
            <person name="Ivanova N."/>
            <person name="Pagani I."/>
            <person name="Lam J."/>
            <person name="McDonald A.I."/>
            <person name="Dodsworth J.A."/>
            <person name="Pati A."/>
            <person name="Goodwin L."/>
            <person name="Peters L."/>
            <person name="Pitluck S."/>
            <person name="Woyke T."/>
            <person name="Hedlund B.P."/>
        </authorList>
    </citation>
    <scope>NUCLEOTIDE SEQUENCE</scope>
    <source>
        <strain evidence="2 3">JL-2</strain>
    </source>
</reference>
<organism evidence="2 3">
    <name type="scientific">Thermus oshimai JL-2</name>
    <dbReference type="NCBI Taxonomy" id="751945"/>
    <lineage>
        <taxon>Bacteria</taxon>
        <taxon>Thermotogati</taxon>
        <taxon>Deinococcota</taxon>
        <taxon>Deinococci</taxon>
        <taxon>Thermales</taxon>
        <taxon>Thermaceae</taxon>
        <taxon>Thermus</taxon>
    </lineage>
</organism>
<name>K7R4I4_THEOS</name>
<dbReference type="InterPro" id="IPR011990">
    <property type="entry name" value="TPR-like_helical_dom_sf"/>
</dbReference>
<dbReference type="RefSeq" id="WP_016328977.1">
    <property type="nucleotide sequence ID" value="NC_019386.1"/>
</dbReference>
<dbReference type="PROSITE" id="PS50005">
    <property type="entry name" value="TPR"/>
    <property type="match status" value="2"/>
</dbReference>
<dbReference type="Proteomes" id="UP000000211">
    <property type="component" value="Chromosome"/>
</dbReference>
<dbReference type="Pfam" id="PF13432">
    <property type="entry name" value="TPR_16"/>
    <property type="match status" value="1"/>
</dbReference>
<dbReference type="KEGG" id="tos:Theos_0724"/>
<proteinExistence type="predicted"/>
<keyword evidence="3" id="KW-1185">Reference proteome</keyword>
<dbReference type="OrthoDB" id="9766710at2"/>
<evidence type="ECO:0000256" key="1">
    <source>
        <dbReference type="PROSITE-ProRule" id="PRU00339"/>
    </source>
</evidence>
<evidence type="ECO:0000313" key="3">
    <source>
        <dbReference type="Proteomes" id="UP000000211"/>
    </source>
</evidence>
<feature type="repeat" description="TPR" evidence="1">
    <location>
        <begin position="247"/>
        <end position="280"/>
    </location>
</feature>
<feature type="repeat" description="TPR" evidence="1">
    <location>
        <begin position="314"/>
        <end position="347"/>
    </location>
</feature>
<accession>K7R4I4</accession>
<protein>
    <submittedName>
        <fullName evidence="2">Uncharacterized protein</fullName>
    </submittedName>
</protein>
<evidence type="ECO:0000313" key="2">
    <source>
        <dbReference type="EMBL" id="AFV75784.1"/>
    </source>
</evidence>
<dbReference type="SMART" id="SM00028">
    <property type="entry name" value="TPR"/>
    <property type="match status" value="3"/>
</dbReference>
<dbReference type="STRING" id="751945.Theos_0724"/>
<dbReference type="HOGENOM" id="CLU_435407_0_0_0"/>